<proteinExistence type="predicted"/>
<evidence type="ECO:0008006" key="4">
    <source>
        <dbReference type="Google" id="ProtNLM"/>
    </source>
</evidence>
<feature type="region of interest" description="Disordered" evidence="1">
    <location>
        <begin position="142"/>
        <end position="179"/>
    </location>
</feature>
<reference evidence="2 3" key="1">
    <citation type="submission" date="2017-11" db="EMBL/GenBank/DDBJ databases">
        <title>De-novo sequencing of pomegranate (Punica granatum L.) genome.</title>
        <authorList>
            <person name="Akparov Z."/>
            <person name="Amiraslanov A."/>
            <person name="Hajiyeva S."/>
            <person name="Abbasov M."/>
            <person name="Kaur K."/>
            <person name="Hamwieh A."/>
            <person name="Solovyev V."/>
            <person name="Salamov A."/>
            <person name="Braich B."/>
            <person name="Kosarev P."/>
            <person name="Mahmoud A."/>
            <person name="Hajiyev E."/>
            <person name="Babayeva S."/>
            <person name="Izzatullayeva V."/>
            <person name="Mammadov A."/>
            <person name="Mammadov A."/>
            <person name="Sharifova S."/>
            <person name="Ojaghi J."/>
            <person name="Eynullazada K."/>
            <person name="Bayramov B."/>
            <person name="Abdulazimova A."/>
            <person name="Shahmuradov I."/>
        </authorList>
    </citation>
    <scope>NUCLEOTIDE SEQUENCE [LARGE SCALE GENOMIC DNA]</scope>
    <source>
        <strain evidence="3">cv. AG2017</strain>
        <tissue evidence="2">Leaf</tissue>
    </source>
</reference>
<evidence type="ECO:0000313" key="3">
    <source>
        <dbReference type="Proteomes" id="UP000233551"/>
    </source>
</evidence>
<keyword evidence="3" id="KW-1185">Reference proteome</keyword>
<gene>
    <name evidence="2" type="ORF">CRG98_030611</name>
</gene>
<name>A0A2I0IYF7_PUNGR</name>
<sequence>MLATQLVVTPLDRSKLLSNPSHSSGASHPVEQYLGYLGLDSSRVSILAALDSDLELQTYKQAVKGPRSRLAMAEEEMHQMDATNAFIHGDLDEEVYMLPPGFLSSAPGKSGADHSLSTFSRDHVFLAVLYTRSRTVARACSRAPVRSAHPSLPERASFAPEHPSKHSTVSPDSRTLPRLFPRIPRLGKSLLT</sequence>
<dbReference type="Proteomes" id="UP000233551">
    <property type="component" value="Unassembled WGS sequence"/>
</dbReference>
<protein>
    <recommendedName>
        <fullName evidence="4">Reverse transcriptase Ty1/copia-type domain-containing protein</fullName>
    </recommendedName>
</protein>
<organism evidence="2 3">
    <name type="scientific">Punica granatum</name>
    <name type="common">Pomegranate</name>
    <dbReference type="NCBI Taxonomy" id="22663"/>
    <lineage>
        <taxon>Eukaryota</taxon>
        <taxon>Viridiplantae</taxon>
        <taxon>Streptophyta</taxon>
        <taxon>Embryophyta</taxon>
        <taxon>Tracheophyta</taxon>
        <taxon>Spermatophyta</taxon>
        <taxon>Magnoliopsida</taxon>
        <taxon>eudicotyledons</taxon>
        <taxon>Gunneridae</taxon>
        <taxon>Pentapetalae</taxon>
        <taxon>rosids</taxon>
        <taxon>malvids</taxon>
        <taxon>Myrtales</taxon>
        <taxon>Lythraceae</taxon>
        <taxon>Punica</taxon>
    </lineage>
</organism>
<evidence type="ECO:0000256" key="1">
    <source>
        <dbReference type="SAM" id="MobiDB-lite"/>
    </source>
</evidence>
<accession>A0A2I0IYF7</accession>
<dbReference type="EMBL" id="PGOL01002298">
    <property type="protein sequence ID" value="PKI49024.1"/>
    <property type="molecule type" value="Genomic_DNA"/>
</dbReference>
<dbReference type="AlphaFoldDB" id="A0A2I0IYF7"/>
<evidence type="ECO:0000313" key="2">
    <source>
        <dbReference type="EMBL" id="PKI49024.1"/>
    </source>
</evidence>
<comment type="caution">
    <text evidence="2">The sequence shown here is derived from an EMBL/GenBank/DDBJ whole genome shotgun (WGS) entry which is preliminary data.</text>
</comment>